<dbReference type="GO" id="GO:0031992">
    <property type="term" value="F:energy transducer activity"/>
    <property type="evidence" value="ECO:0007669"/>
    <property type="project" value="InterPro"/>
</dbReference>
<keyword evidence="5" id="KW-0997">Cell inner membrane</keyword>
<evidence type="ECO:0000313" key="13">
    <source>
        <dbReference type="Proteomes" id="UP000317778"/>
    </source>
</evidence>
<evidence type="ECO:0000256" key="1">
    <source>
        <dbReference type="ARBA" id="ARBA00004383"/>
    </source>
</evidence>
<keyword evidence="4" id="KW-1003">Cell membrane</keyword>
<keyword evidence="3" id="KW-0813">Transport</keyword>
<sequence length="206" mass="23157">MAKKPVADMKQSYPIYMRLGIIGALLINIALFALAPRSMNVKPYQTSQKRAIIAEDIKLEVENLIEPPPEEKPAMPIEAESEEEVEAATMAETEFAEIYTRPEESVEIPVVAFWKVEKKPQPLYSPKPAYPEKARVAEMEGQAIVEALVDIDGKVIDTRLVKSSGFNILNQAAMNAARSWTFSPAEQRGKPVRVWVNIPFNFRLNE</sequence>
<comment type="similarity">
    <text evidence="2">Belongs to the TonB family.</text>
</comment>
<evidence type="ECO:0000256" key="10">
    <source>
        <dbReference type="SAM" id="Phobius"/>
    </source>
</evidence>
<feature type="domain" description="TonB C-terminal" evidence="11">
    <location>
        <begin position="115"/>
        <end position="206"/>
    </location>
</feature>
<dbReference type="InterPro" id="IPR003538">
    <property type="entry name" value="TonB"/>
</dbReference>
<evidence type="ECO:0000256" key="9">
    <source>
        <dbReference type="ARBA" id="ARBA00023136"/>
    </source>
</evidence>
<accession>A0A532VB87</accession>
<proteinExistence type="inferred from homology"/>
<dbReference type="NCBIfam" id="TIGR01352">
    <property type="entry name" value="tonB_Cterm"/>
    <property type="match status" value="1"/>
</dbReference>
<keyword evidence="6 10" id="KW-0812">Transmembrane</keyword>
<evidence type="ECO:0000256" key="4">
    <source>
        <dbReference type="ARBA" id="ARBA00022475"/>
    </source>
</evidence>
<evidence type="ECO:0000256" key="2">
    <source>
        <dbReference type="ARBA" id="ARBA00006555"/>
    </source>
</evidence>
<dbReference type="PANTHER" id="PTHR33446:SF2">
    <property type="entry name" value="PROTEIN TONB"/>
    <property type="match status" value="1"/>
</dbReference>
<comment type="caution">
    <text evidence="12">The sequence shown here is derived from an EMBL/GenBank/DDBJ whole genome shotgun (WGS) entry which is preliminary data.</text>
</comment>
<dbReference type="EMBL" id="NJBO01000001">
    <property type="protein sequence ID" value="TKJ44438.1"/>
    <property type="molecule type" value="Genomic_DNA"/>
</dbReference>
<keyword evidence="7" id="KW-0653">Protein transport</keyword>
<keyword evidence="8 10" id="KW-1133">Transmembrane helix</keyword>
<name>A0A532VB87_UNCT6</name>
<dbReference type="Gene3D" id="3.30.1150.10">
    <property type="match status" value="1"/>
</dbReference>
<evidence type="ECO:0000256" key="8">
    <source>
        <dbReference type="ARBA" id="ARBA00022989"/>
    </source>
</evidence>
<organism evidence="12 13">
    <name type="scientific">candidate division TA06 bacterium B3_TA06</name>
    <dbReference type="NCBI Taxonomy" id="2012487"/>
    <lineage>
        <taxon>Bacteria</taxon>
        <taxon>Bacteria division TA06</taxon>
    </lineage>
</organism>
<dbReference type="Proteomes" id="UP000317778">
    <property type="component" value="Unassembled WGS sequence"/>
</dbReference>
<reference evidence="12 13" key="1">
    <citation type="submission" date="2017-06" db="EMBL/GenBank/DDBJ databases">
        <title>Novel microbial phyla capable of carbon fixation and sulfur reduction in deep-sea sediments.</title>
        <authorList>
            <person name="Huang J."/>
            <person name="Baker B."/>
            <person name="Wang Y."/>
        </authorList>
    </citation>
    <scope>NUCLEOTIDE SEQUENCE [LARGE SCALE GENOMIC DNA]</scope>
    <source>
        <strain evidence="12">B3_TA06</strain>
    </source>
</reference>
<evidence type="ECO:0000259" key="11">
    <source>
        <dbReference type="PROSITE" id="PS52015"/>
    </source>
</evidence>
<dbReference type="PRINTS" id="PR01374">
    <property type="entry name" value="TONBPROTEIN"/>
</dbReference>
<dbReference type="GO" id="GO:0005886">
    <property type="term" value="C:plasma membrane"/>
    <property type="evidence" value="ECO:0007669"/>
    <property type="project" value="UniProtKB-SubCell"/>
</dbReference>
<dbReference type="AlphaFoldDB" id="A0A532VB87"/>
<feature type="transmembrane region" description="Helical" evidence="10">
    <location>
        <begin position="15"/>
        <end position="35"/>
    </location>
</feature>
<evidence type="ECO:0000256" key="6">
    <source>
        <dbReference type="ARBA" id="ARBA00022692"/>
    </source>
</evidence>
<evidence type="ECO:0000256" key="7">
    <source>
        <dbReference type="ARBA" id="ARBA00022927"/>
    </source>
</evidence>
<comment type="subcellular location">
    <subcellularLocation>
        <location evidence="1">Cell inner membrane</location>
        <topology evidence="1">Single-pass membrane protein</topology>
        <orientation evidence="1">Periplasmic side</orientation>
    </subcellularLocation>
</comment>
<dbReference type="SUPFAM" id="SSF74653">
    <property type="entry name" value="TolA/TonB C-terminal domain"/>
    <property type="match status" value="1"/>
</dbReference>
<dbReference type="PANTHER" id="PTHR33446">
    <property type="entry name" value="PROTEIN TONB-RELATED"/>
    <property type="match status" value="1"/>
</dbReference>
<keyword evidence="9 10" id="KW-0472">Membrane</keyword>
<dbReference type="GO" id="GO:0055085">
    <property type="term" value="P:transmembrane transport"/>
    <property type="evidence" value="ECO:0007669"/>
    <property type="project" value="InterPro"/>
</dbReference>
<dbReference type="PROSITE" id="PS52015">
    <property type="entry name" value="TONB_CTD"/>
    <property type="match status" value="1"/>
</dbReference>
<dbReference type="GO" id="GO:0015031">
    <property type="term" value="P:protein transport"/>
    <property type="evidence" value="ECO:0007669"/>
    <property type="project" value="UniProtKB-KW"/>
</dbReference>
<dbReference type="Pfam" id="PF03544">
    <property type="entry name" value="TonB_C"/>
    <property type="match status" value="1"/>
</dbReference>
<dbReference type="InterPro" id="IPR037682">
    <property type="entry name" value="TonB_C"/>
</dbReference>
<dbReference type="InterPro" id="IPR051045">
    <property type="entry name" value="TonB-dependent_transducer"/>
</dbReference>
<evidence type="ECO:0000313" key="12">
    <source>
        <dbReference type="EMBL" id="TKJ44438.1"/>
    </source>
</evidence>
<protein>
    <recommendedName>
        <fullName evidence="11">TonB C-terminal domain-containing protein</fullName>
    </recommendedName>
</protein>
<dbReference type="GO" id="GO:0015891">
    <property type="term" value="P:siderophore transport"/>
    <property type="evidence" value="ECO:0007669"/>
    <property type="project" value="InterPro"/>
</dbReference>
<dbReference type="GO" id="GO:0030288">
    <property type="term" value="C:outer membrane-bounded periplasmic space"/>
    <property type="evidence" value="ECO:0007669"/>
    <property type="project" value="InterPro"/>
</dbReference>
<evidence type="ECO:0000256" key="3">
    <source>
        <dbReference type="ARBA" id="ARBA00022448"/>
    </source>
</evidence>
<dbReference type="InterPro" id="IPR006260">
    <property type="entry name" value="TonB/TolA_C"/>
</dbReference>
<gene>
    <name evidence="12" type="ORF">CEE36_01465</name>
</gene>
<evidence type="ECO:0000256" key="5">
    <source>
        <dbReference type="ARBA" id="ARBA00022519"/>
    </source>
</evidence>